<keyword evidence="1" id="KW-0812">Transmembrane</keyword>
<comment type="caution">
    <text evidence="2">The sequence shown here is derived from an EMBL/GenBank/DDBJ whole genome shotgun (WGS) entry which is preliminary data.</text>
</comment>
<proteinExistence type="predicted"/>
<keyword evidence="1" id="KW-1133">Transmembrane helix</keyword>
<name>A0A8S3Q3S9_MYTED</name>
<evidence type="ECO:0000313" key="2">
    <source>
        <dbReference type="EMBL" id="CAG2189127.1"/>
    </source>
</evidence>
<evidence type="ECO:0000313" key="3">
    <source>
        <dbReference type="Proteomes" id="UP000683360"/>
    </source>
</evidence>
<sequence>MQLVNILEGLMDIFRGKFASMRTDYVFCSVLLLTMLTVIMSTVYNLVELPSDQNAIIIISVTTSLIIGAFFVLLKWLRNPWTQHRRIDNTESRKFLQLMKLSMDISTEVLRRVVDSRLLTLYGGSLKQFLEDQKHFLFHQWQGSTPCCECLPAGCTMVKSKTEEKIIREFLYR</sequence>
<dbReference type="AlphaFoldDB" id="A0A8S3Q3S9"/>
<reference evidence="2" key="1">
    <citation type="submission" date="2021-03" db="EMBL/GenBank/DDBJ databases">
        <authorList>
            <person name="Bekaert M."/>
        </authorList>
    </citation>
    <scope>NUCLEOTIDE SEQUENCE</scope>
</reference>
<protein>
    <submittedName>
        <fullName evidence="2">Uncharacterized protein</fullName>
    </submittedName>
</protein>
<keyword evidence="3" id="KW-1185">Reference proteome</keyword>
<evidence type="ECO:0000256" key="1">
    <source>
        <dbReference type="SAM" id="Phobius"/>
    </source>
</evidence>
<feature type="transmembrane region" description="Helical" evidence="1">
    <location>
        <begin position="25"/>
        <end position="44"/>
    </location>
</feature>
<organism evidence="2 3">
    <name type="scientific">Mytilus edulis</name>
    <name type="common">Blue mussel</name>
    <dbReference type="NCBI Taxonomy" id="6550"/>
    <lineage>
        <taxon>Eukaryota</taxon>
        <taxon>Metazoa</taxon>
        <taxon>Spiralia</taxon>
        <taxon>Lophotrochozoa</taxon>
        <taxon>Mollusca</taxon>
        <taxon>Bivalvia</taxon>
        <taxon>Autobranchia</taxon>
        <taxon>Pteriomorphia</taxon>
        <taxon>Mytilida</taxon>
        <taxon>Mytiloidea</taxon>
        <taxon>Mytilidae</taxon>
        <taxon>Mytilinae</taxon>
        <taxon>Mytilus</taxon>
    </lineage>
</organism>
<dbReference type="OrthoDB" id="10677809at2759"/>
<dbReference type="EMBL" id="CAJPWZ010000285">
    <property type="protein sequence ID" value="CAG2189127.1"/>
    <property type="molecule type" value="Genomic_DNA"/>
</dbReference>
<feature type="transmembrane region" description="Helical" evidence="1">
    <location>
        <begin position="56"/>
        <end position="77"/>
    </location>
</feature>
<keyword evidence="1" id="KW-0472">Membrane</keyword>
<dbReference type="Proteomes" id="UP000683360">
    <property type="component" value="Unassembled WGS sequence"/>
</dbReference>
<gene>
    <name evidence="2" type="ORF">MEDL_4514</name>
</gene>
<accession>A0A8S3Q3S9</accession>